<accession>A0A2M6YV84</accession>
<proteinExistence type="predicted"/>
<protein>
    <submittedName>
        <fullName evidence="1">Uncharacterized protein</fullName>
    </submittedName>
</protein>
<evidence type="ECO:0000313" key="1">
    <source>
        <dbReference type="EMBL" id="PIU37414.1"/>
    </source>
</evidence>
<name>A0A2M6YV84_9BACT</name>
<evidence type="ECO:0000313" key="2">
    <source>
        <dbReference type="Proteomes" id="UP000230184"/>
    </source>
</evidence>
<dbReference type="EMBL" id="PEWY01000025">
    <property type="protein sequence ID" value="PIU37414.1"/>
    <property type="molecule type" value="Genomic_DNA"/>
</dbReference>
<dbReference type="AlphaFoldDB" id="A0A2M6YV84"/>
<gene>
    <name evidence="1" type="ORF">COT02_01015</name>
</gene>
<reference evidence="2" key="1">
    <citation type="submission" date="2017-09" db="EMBL/GenBank/DDBJ databases">
        <title>Depth-based differentiation of microbial function through sediment-hosted aquifers and enrichment of novel symbionts in the deep terrestrial subsurface.</title>
        <authorList>
            <person name="Probst A.J."/>
            <person name="Ladd B."/>
            <person name="Jarett J.K."/>
            <person name="Geller-Mcgrath D.E."/>
            <person name="Sieber C.M.K."/>
            <person name="Emerson J.B."/>
            <person name="Anantharaman K."/>
            <person name="Thomas B.C."/>
            <person name="Malmstrom R."/>
            <person name="Stieglmeier M."/>
            <person name="Klingl A."/>
            <person name="Woyke T."/>
            <person name="Ryan C.M."/>
            <person name="Banfield J.F."/>
        </authorList>
    </citation>
    <scope>NUCLEOTIDE SEQUENCE [LARGE SCALE GENOMIC DNA]</scope>
</reference>
<dbReference type="Proteomes" id="UP000230184">
    <property type="component" value="Unassembled WGS sequence"/>
</dbReference>
<organism evidence="1 2">
    <name type="scientific">Candidatus Roizmanbacteria bacterium CG07_land_8_20_14_0_80_34_15</name>
    <dbReference type="NCBI Taxonomy" id="1974849"/>
    <lineage>
        <taxon>Bacteria</taxon>
        <taxon>Candidatus Roizmaniibacteriota</taxon>
    </lineage>
</organism>
<comment type="caution">
    <text evidence="1">The sequence shown here is derived from an EMBL/GenBank/DDBJ whole genome shotgun (WGS) entry which is preliminary data.</text>
</comment>
<sequence length="84" mass="9220">MENKSLKFSEYKEQIVKALNDKGASLGIQEPVNLIDGFINQPIYNELTGSFVIGGPTIPMVAVVGNSGRIYFFALKALFPDIKI</sequence>